<dbReference type="OrthoDB" id="9807187at2"/>
<keyword evidence="4 7" id="KW-0812">Transmembrane</keyword>
<dbReference type="AlphaFoldDB" id="A0A1H0J9U8"/>
<feature type="transmembrane region" description="Helical" evidence="7">
    <location>
        <begin position="12"/>
        <end position="40"/>
    </location>
</feature>
<dbReference type="NCBIfam" id="NF006519">
    <property type="entry name" value="PRK08965.1-3"/>
    <property type="match status" value="1"/>
</dbReference>
<dbReference type="PANTHER" id="PTHR34584">
    <property type="entry name" value="NA(+)/H(+) ANTIPORTER SUBUNIT E1"/>
    <property type="match status" value="1"/>
</dbReference>
<evidence type="ECO:0000256" key="7">
    <source>
        <dbReference type="SAM" id="Phobius"/>
    </source>
</evidence>
<organism evidence="8 9">
    <name type="scientific">Aureimonas jatrophae</name>
    <dbReference type="NCBI Taxonomy" id="1166073"/>
    <lineage>
        <taxon>Bacteria</taxon>
        <taxon>Pseudomonadati</taxon>
        <taxon>Pseudomonadota</taxon>
        <taxon>Alphaproteobacteria</taxon>
        <taxon>Hyphomicrobiales</taxon>
        <taxon>Aurantimonadaceae</taxon>
        <taxon>Aureimonas</taxon>
    </lineage>
</organism>
<evidence type="ECO:0000256" key="4">
    <source>
        <dbReference type="ARBA" id="ARBA00022692"/>
    </source>
</evidence>
<dbReference type="PANTHER" id="PTHR34584:SF1">
    <property type="entry name" value="NA(+)_H(+) ANTIPORTER SUBUNIT E1"/>
    <property type="match status" value="1"/>
</dbReference>
<evidence type="ECO:0000256" key="5">
    <source>
        <dbReference type="ARBA" id="ARBA00022989"/>
    </source>
</evidence>
<dbReference type="STRING" id="1166073.SAMN05192530_10666"/>
<evidence type="ECO:0000256" key="1">
    <source>
        <dbReference type="ARBA" id="ARBA00004651"/>
    </source>
</evidence>
<dbReference type="InterPro" id="IPR002758">
    <property type="entry name" value="Cation_antiport_E"/>
</dbReference>
<dbReference type="GO" id="GO:0008324">
    <property type="term" value="F:monoatomic cation transmembrane transporter activity"/>
    <property type="evidence" value="ECO:0007669"/>
    <property type="project" value="InterPro"/>
</dbReference>
<keyword evidence="9" id="KW-1185">Reference proteome</keyword>
<comment type="subcellular location">
    <subcellularLocation>
        <location evidence="1">Cell membrane</location>
        <topology evidence="1">Multi-pass membrane protein</topology>
    </subcellularLocation>
</comment>
<dbReference type="PIRSF" id="PIRSF019239">
    <property type="entry name" value="MrpE"/>
    <property type="match status" value="1"/>
</dbReference>
<comment type="similarity">
    <text evidence="2">Belongs to the CPA3 antiporters (TC 2.A.63) subunit E family.</text>
</comment>
<keyword evidence="5 7" id="KW-1133">Transmembrane helix</keyword>
<proteinExistence type="inferred from homology"/>
<name>A0A1H0J9U8_9HYPH</name>
<accession>A0A1H0J9U8</accession>
<dbReference type="EMBL" id="FNIT01000006">
    <property type="protein sequence ID" value="SDO40259.1"/>
    <property type="molecule type" value="Genomic_DNA"/>
</dbReference>
<gene>
    <name evidence="8" type="ORF">SAMN05192530_10666</name>
</gene>
<evidence type="ECO:0000256" key="6">
    <source>
        <dbReference type="ARBA" id="ARBA00023136"/>
    </source>
</evidence>
<evidence type="ECO:0000256" key="3">
    <source>
        <dbReference type="ARBA" id="ARBA00022475"/>
    </source>
</evidence>
<dbReference type="RefSeq" id="WP_090674278.1">
    <property type="nucleotide sequence ID" value="NZ_FNIT01000006.1"/>
</dbReference>
<dbReference type="Proteomes" id="UP000198793">
    <property type="component" value="Unassembled WGS sequence"/>
</dbReference>
<sequence length="157" mass="17741">MNPFVANLLLALVWLVVTGTFSLGNLIFGFVLGAGSLFLIREQIGAVSYFRRGKKIVSLILFLIYDLAISAWRVARTVLNPKLDVRPGVFLYRHRVSSEFEIALLSNLVGLTPGTLIFDISDDERTLFIHALDCSDPNARRREIRDGFERRILELFA</sequence>
<evidence type="ECO:0000313" key="9">
    <source>
        <dbReference type="Proteomes" id="UP000198793"/>
    </source>
</evidence>
<protein>
    <submittedName>
        <fullName evidence="8">Multicomponent Na+:H+ antiporter subunit E</fullName>
    </submittedName>
</protein>
<dbReference type="Pfam" id="PF01899">
    <property type="entry name" value="MNHE"/>
    <property type="match status" value="1"/>
</dbReference>
<reference evidence="8 9" key="1">
    <citation type="submission" date="2016-10" db="EMBL/GenBank/DDBJ databases">
        <authorList>
            <person name="de Groot N.N."/>
        </authorList>
    </citation>
    <scope>NUCLEOTIDE SEQUENCE [LARGE SCALE GENOMIC DNA]</scope>
    <source>
        <strain evidence="9">L7-484,KACC 16230,DSM 25025</strain>
    </source>
</reference>
<feature type="transmembrane region" description="Helical" evidence="7">
    <location>
        <begin position="56"/>
        <end position="75"/>
    </location>
</feature>
<evidence type="ECO:0000256" key="2">
    <source>
        <dbReference type="ARBA" id="ARBA00006228"/>
    </source>
</evidence>
<keyword evidence="3" id="KW-1003">Cell membrane</keyword>
<dbReference type="GO" id="GO:0005886">
    <property type="term" value="C:plasma membrane"/>
    <property type="evidence" value="ECO:0007669"/>
    <property type="project" value="UniProtKB-SubCell"/>
</dbReference>
<evidence type="ECO:0000313" key="8">
    <source>
        <dbReference type="EMBL" id="SDO40259.1"/>
    </source>
</evidence>
<keyword evidence="6 7" id="KW-0472">Membrane</keyword>